<dbReference type="PANTHER" id="PTHR43018">
    <property type="entry name" value="PHOSPHO-2-DEHYDRO-3-DEOXYHEPTONATE ALDOLASE"/>
    <property type="match status" value="1"/>
</dbReference>
<reference evidence="4" key="1">
    <citation type="submission" date="2023-10" db="EMBL/GenBank/DDBJ databases">
        <title>Genome analysis and identification of Salinococcus sp. Bachu38 nov., a PGPR from the rhizosphere of Tamarix.</title>
        <authorList>
            <person name="Liang Z."/>
            <person name="Zhang X."/>
            <person name="Jia J."/>
            <person name="Chen X."/>
            <person name="Wang Y."/>
            <person name="Wang Q."/>
            <person name="Wang R."/>
        </authorList>
    </citation>
    <scope>NUCLEOTIDE SEQUENCE [LARGE SCALE GENOMIC DNA]</scope>
    <source>
        <strain evidence="4">Bachu38</strain>
    </source>
</reference>
<dbReference type="EMBL" id="CP138333">
    <property type="protein sequence ID" value="WZX28653.2"/>
    <property type="molecule type" value="Genomic_DNA"/>
</dbReference>
<name>A0ABZ3CEX4_9STAP</name>
<gene>
    <name evidence="3" type="ORF">RQP18_08115</name>
</gene>
<dbReference type="Proteomes" id="UP001455384">
    <property type="component" value="Chromosome"/>
</dbReference>
<dbReference type="InterPro" id="IPR006268">
    <property type="entry name" value="DAHP_syn_2"/>
</dbReference>
<dbReference type="InterPro" id="IPR052899">
    <property type="entry name" value="Class-I_DAHP_synthase"/>
</dbReference>
<dbReference type="InterPro" id="IPR006218">
    <property type="entry name" value="DAHP1/KDSA"/>
</dbReference>
<organism evidence="3 4">
    <name type="scientific">Salinicoccus bachuensis</name>
    <dbReference type="NCBI Taxonomy" id="3136731"/>
    <lineage>
        <taxon>Bacteria</taxon>
        <taxon>Bacillati</taxon>
        <taxon>Bacillota</taxon>
        <taxon>Bacilli</taxon>
        <taxon>Bacillales</taxon>
        <taxon>Staphylococcaceae</taxon>
        <taxon>Salinicoccus</taxon>
    </lineage>
</organism>
<evidence type="ECO:0000313" key="4">
    <source>
        <dbReference type="Proteomes" id="UP001455384"/>
    </source>
</evidence>
<evidence type="ECO:0000256" key="1">
    <source>
        <dbReference type="ARBA" id="ARBA00022679"/>
    </source>
</evidence>
<keyword evidence="1" id="KW-0808">Transferase</keyword>
<keyword evidence="4" id="KW-1185">Reference proteome</keyword>
<protein>
    <submittedName>
        <fullName evidence="3">Bifunctional 3-deoxy-7-phosphoheptulonate synthase/chorismate mutase</fullName>
    </submittedName>
</protein>
<evidence type="ECO:0000259" key="2">
    <source>
        <dbReference type="Pfam" id="PF00793"/>
    </source>
</evidence>
<sequence>MDNMNQDDALVREKLMEIDTALLELLDGRAAITGHSGKRIDDADHYSKLLSNYEGVYDADFVQALLESLTDASSRQASAEEPPPLLVSRAHQSADTIIRIGDAEIGGNAPAHIFGPCAVESYNQVAEVASDLKQKGLKMIRGGAFKPRTSPYDFQGLGEEGLEILRKTKEAHGLAVVSEIVAPEHVSMAEHQLDAFQIGARNMQNFELLKAVGRSRKPVILKRGMSATIEEFLYAAEYILAEGNGNVVFCERGIRTFEKSTRNTLDISAVPLLKQASHLPVLVDVTHSTGRKEIMSDCAKAAIAAGADGIMAEVHPDPAVALSDRAQQMSLEEFDKFYFSLI</sequence>
<accession>A0ABZ3CEX4</accession>
<feature type="domain" description="DAHP synthetase I/KDSA" evidence="2">
    <location>
        <begin position="102"/>
        <end position="337"/>
    </location>
</feature>
<dbReference type="PANTHER" id="PTHR43018:SF1">
    <property type="entry name" value="PROTEIN AROA(G)"/>
    <property type="match status" value="1"/>
</dbReference>
<dbReference type="NCBIfam" id="NF009239">
    <property type="entry name" value="PRK12595.1"/>
    <property type="match status" value="1"/>
</dbReference>
<dbReference type="Pfam" id="PF00793">
    <property type="entry name" value="DAHP_synth_1"/>
    <property type="match status" value="1"/>
</dbReference>
<dbReference type="Gene3D" id="3.20.20.70">
    <property type="entry name" value="Aldolase class I"/>
    <property type="match status" value="1"/>
</dbReference>
<dbReference type="NCBIfam" id="NF006421">
    <property type="entry name" value="PRK08673.1"/>
    <property type="match status" value="1"/>
</dbReference>
<dbReference type="RefSeq" id="WP_373446004.1">
    <property type="nucleotide sequence ID" value="NZ_CP138333.2"/>
</dbReference>
<dbReference type="SUPFAM" id="SSF51569">
    <property type="entry name" value="Aldolase"/>
    <property type="match status" value="1"/>
</dbReference>
<dbReference type="NCBIfam" id="TIGR01361">
    <property type="entry name" value="DAHP_synth_Bsub"/>
    <property type="match status" value="1"/>
</dbReference>
<evidence type="ECO:0000313" key="3">
    <source>
        <dbReference type="EMBL" id="WZX28653.2"/>
    </source>
</evidence>
<dbReference type="InterPro" id="IPR013785">
    <property type="entry name" value="Aldolase_TIM"/>
</dbReference>
<proteinExistence type="predicted"/>